<evidence type="ECO:0000259" key="3">
    <source>
        <dbReference type="Pfam" id="PF05065"/>
    </source>
</evidence>
<evidence type="ECO:0000313" key="4">
    <source>
        <dbReference type="EMBL" id="NLR17679.1"/>
    </source>
</evidence>
<dbReference type="Pfam" id="PF05065">
    <property type="entry name" value="Phage_capsid"/>
    <property type="match status" value="1"/>
</dbReference>
<dbReference type="Gene3D" id="3.30.2320.10">
    <property type="entry name" value="hypothetical protein PF0899 domain"/>
    <property type="match status" value="1"/>
</dbReference>
<organism evidence="4 5">
    <name type="scientific">Secundilactobacillus angelensis</name>
    <dbReference type="NCBI Taxonomy" id="2722706"/>
    <lineage>
        <taxon>Bacteria</taxon>
        <taxon>Bacillati</taxon>
        <taxon>Bacillota</taxon>
        <taxon>Bacilli</taxon>
        <taxon>Lactobacillales</taxon>
        <taxon>Lactobacillaceae</taxon>
        <taxon>Secundilactobacillus</taxon>
    </lineage>
</organism>
<dbReference type="SUPFAM" id="SSF56563">
    <property type="entry name" value="Major capsid protein gp5"/>
    <property type="match status" value="1"/>
</dbReference>
<name>A0ABX1KX41_9LACO</name>
<dbReference type="InterPro" id="IPR024455">
    <property type="entry name" value="Phage_capsid"/>
</dbReference>
<comment type="caution">
    <text evidence="4">The sequence shown here is derived from an EMBL/GenBank/DDBJ whole genome shotgun (WGS) entry which is preliminary data.</text>
</comment>
<evidence type="ECO:0000313" key="5">
    <source>
        <dbReference type="Proteomes" id="UP000763447"/>
    </source>
</evidence>
<sequence length="409" mass="44424">MKNVNALNDALIGKGQEVSDLDAKINAAVLDDSFDADSFKALKAKRDSAAAQRDAIKDQLEEERANQVAASLNNGKPNKLTDNEKSVEDQFLTNLKGMMTGNAKIMNEVTSSTDADGHAIGLTIPQDLQTAIHTLVRQYASLQPYVNVESTSMSSGSRVYEKWTDVTPLADLDDETATIGDNDDPNLALVKYVIHRYAGITTITDTLLKDTAENLLAWLTSWISKKVVVTRNKAILGALDKATITSTITTFDDVKDLVLTKLDPAIKTTAFFITNTSGFAKLAKVKNAMGGYLLGRDPSQPDVRTIEGKPVIEIADRWLANDADGNMPLFFGDYKQYATLFDREQMSLLSTNIGGGAFENDSTKIRVIDRFDVEITDNEAIVKATFKNIADQPGNLVAASATTTTPASK</sequence>
<dbReference type="InterPro" id="IPR054612">
    <property type="entry name" value="Phage_capsid-like_C"/>
</dbReference>
<keyword evidence="5" id="KW-1185">Reference proteome</keyword>
<accession>A0ABX1KX41</accession>
<gene>
    <name evidence="4" type="ORF">HC026_01960</name>
</gene>
<dbReference type="EMBL" id="JAAXLJ010000003">
    <property type="protein sequence ID" value="NLR17679.1"/>
    <property type="molecule type" value="Genomic_DNA"/>
</dbReference>
<dbReference type="RefSeq" id="WP_168924463.1">
    <property type="nucleotide sequence ID" value="NZ_JAAXLJ010000003.1"/>
</dbReference>
<keyword evidence="2" id="KW-0175">Coiled coil</keyword>
<feature type="coiled-coil region" evidence="2">
    <location>
        <begin position="39"/>
        <end position="66"/>
    </location>
</feature>
<feature type="domain" description="Phage capsid-like C-terminal" evidence="3">
    <location>
        <begin position="121"/>
        <end position="386"/>
    </location>
</feature>
<dbReference type="Gene3D" id="3.30.2400.10">
    <property type="entry name" value="Major capsid protein gp5"/>
    <property type="match status" value="1"/>
</dbReference>
<evidence type="ECO:0000256" key="2">
    <source>
        <dbReference type="SAM" id="Coils"/>
    </source>
</evidence>
<comment type="subcellular location">
    <subcellularLocation>
        <location evidence="1">Virion</location>
    </subcellularLocation>
</comment>
<reference evidence="4 5" key="1">
    <citation type="submission" date="2020-04" db="EMBL/GenBank/DDBJ databases">
        <title>A novel species of genus Lactobacillus that was isolated from fermented food Zha-chili.</title>
        <authorList>
            <person name="Zhang Z."/>
        </authorList>
    </citation>
    <scope>NUCLEOTIDE SEQUENCE [LARGE SCALE GENOMIC DNA]</scope>
    <source>
        <strain evidence="5">HBUAS51383</strain>
    </source>
</reference>
<protein>
    <submittedName>
        <fullName evidence="4">Phage major capsid protein</fullName>
    </submittedName>
</protein>
<evidence type="ECO:0000256" key="1">
    <source>
        <dbReference type="ARBA" id="ARBA00004328"/>
    </source>
</evidence>
<dbReference type="Proteomes" id="UP000763447">
    <property type="component" value="Unassembled WGS sequence"/>
</dbReference>
<proteinExistence type="predicted"/>
<dbReference type="NCBIfam" id="TIGR01554">
    <property type="entry name" value="major_cap_HK97"/>
    <property type="match status" value="1"/>
</dbReference>